<dbReference type="EMBL" id="SZYD01000006">
    <property type="protein sequence ID" value="KAD5960436.1"/>
    <property type="molecule type" value="Genomic_DNA"/>
</dbReference>
<proteinExistence type="predicted"/>
<dbReference type="PANTHER" id="PTHR47603:SF1">
    <property type="entry name" value="PPR CONTAINING-LIKE PROTEIN"/>
    <property type="match status" value="1"/>
</dbReference>
<reference evidence="1 2" key="1">
    <citation type="submission" date="2019-05" db="EMBL/GenBank/DDBJ databases">
        <title>Mikania micrantha, genome provides insights into the molecular mechanism of rapid growth.</title>
        <authorList>
            <person name="Liu B."/>
        </authorList>
    </citation>
    <scope>NUCLEOTIDE SEQUENCE [LARGE SCALE GENOMIC DNA]</scope>
    <source>
        <strain evidence="1">NLD-2019</strain>
        <tissue evidence="1">Leaf</tissue>
    </source>
</reference>
<organism evidence="1 2">
    <name type="scientific">Mikania micrantha</name>
    <name type="common">bitter vine</name>
    <dbReference type="NCBI Taxonomy" id="192012"/>
    <lineage>
        <taxon>Eukaryota</taxon>
        <taxon>Viridiplantae</taxon>
        <taxon>Streptophyta</taxon>
        <taxon>Embryophyta</taxon>
        <taxon>Tracheophyta</taxon>
        <taxon>Spermatophyta</taxon>
        <taxon>Magnoliopsida</taxon>
        <taxon>eudicotyledons</taxon>
        <taxon>Gunneridae</taxon>
        <taxon>Pentapetalae</taxon>
        <taxon>asterids</taxon>
        <taxon>campanulids</taxon>
        <taxon>Asterales</taxon>
        <taxon>Asteraceae</taxon>
        <taxon>Asteroideae</taxon>
        <taxon>Heliantheae alliance</taxon>
        <taxon>Eupatorieae</taxon>
        <taxon>Mikania</taxon>
    </lineage>
</organism>
<accession>A0A5N6P447</accession>
<keyword evidence="2" id="KW-1185">Reference proteome</keyword>
<dbReference type="Proteomes" id="UP000326396">
    <property type="component" value="Linkage Group LG14"/>
</dbReference>
<protein>
    <recommendedName>
        <fullName evidence="3">Pentacotripeptide-repeat region of PRORP domain-containing protein</fullName>
    </recommendedName>
</protein>
<name>A0A5N6P447_9ASTR</name>
<dbReference type="InterPro" id="IPR011990">
    <property type="entry name" value="TPR-like_helical_dom_sf"/>
</dbReference>
<dbReference type="Gene3D" id="1.25.40.10">
    <property type="entry name" value="Tetratricopeptide repeat domain"/>
    <property type="match status" value="1"/>
</dbReference>
<sequence>MLRSKTIINLIRPLRQPFTFSVPISSYSQNTMTHDHRNASTNENLFLDSLNKQTTSQRIEKDIKGTIKLRASKKDKISDLVSKLVDLDDSKESVYGALDAWVAEEQDFPIGRVKTTLLTLERKQQWHKVVQVIKWMLSKGQGVTVGTYGQLIRSLDMDHRVEEANRLWVKKLSRDVQSVPWKVCDIMILVYYRNEMWEEIVKLFKDLESHGRKPQDQSIVQKVAEAYEALGLVEEKGHVMEKYKSLFIKSRGRYRSKNILI</sequence>
<gene>
    <name evidence="1" type="ORF">E3N88_11908</name>
</gene>
<dbReference type="AlphaFoldDB" id="A0A5N6P447"/>
<comment type="caution">
    <text evidence="1">The sequence shown here is derived from an EMBL/GenBank/DDBJ whole genome shotgun (WGS) entry which is preliminary data.</text>
</comment>
<dbReference type="PANTHER" id="PTHR47603">
    <property type="entry name" value="PPR CONTAINING-LIKE PROTEIN"/>
    <property type="match status" value="1"/>
</dbReference>
<evidence type="ECO:0008006" key="3">
    <source>
        <dbReference type="Google" id="ProtNLM"/>
    </source>
</evidence>
<evidence type="ECO:0000313" key="1">
    <source>
        <dbReference type="EMBL" id="KAD5960436.1"/>
    </source>
</evidence>
<dbReference type="OrthoDB" id="1878928at2759"/>
<evidence type="ECO:0000313" key="2">
    <source>
        <dbReference type="Proteomes" id="UP000326396"/>
    </source>
</evidence>